<dbReference type="WBParaSite" id="jg797">
    <property type="protein sequence ID" value="jg797"/>
    <property type="gene ID" value="jg797"/>
</dbReference>
<evidence type="ECO:0000313" key="3">
    <source>
        <dbReference type="WBParaSite" id="jg797"/>
    </source>
</evidence>
<feature type="compositionally biased region" description="Basic and acidic residues" evidence="1">
    <location>
        <begin position="50"/>
        <end position="60"/>
    </location>
</feature>
<evidence type="ECO:0000313" key="2">
    <source>
        <dbReference type="Proteomes" id="UP000887574"/>
    </source>
</evidence>
<organism evidence="2 3">
    <name type="scientific">Ditylenchus dipsaci</name>
    <dbReference type="NCBI Taxonomy" id="166011"/>
    <lineage>
        <taxon>Eukaryota</taxon>
        <taxon>Metazoa</taxon>
        <taxon>Ecdysozoa</taxon>
        <taxon>Nematoda</taxon>
        <taxon>Chromadorea</taxon>
        <taxon>Rhabditida</taxon>
        <taxon>Tylenchina</taxon>
        <taxon>Tylenchomorpha</taxon>
        <taxon>Sphaerularioidea</taxon>
        <taxon>Anguinidae</taxon>
        <taxon>Anguininae</taxon>
        <taxon>Ditylenchus</taxon>
    </lineage>
</organism>
<sequence length="80" mass="9162">MGNDVGQLFIICTQQNTAIVAIQAMGQECGAFVRRRDVCPTGLVHDERRDECCEDFHSQEDDHEDEESEEDYEENSELHS</sequence>
<reference evidence="3" key="1">
    <citation type="submission" date="2022-11" db="UniProtKB">
        <authorList>
            <consortium name="WormBaseParasite"/>
        </authorList>
    </citation>
    <scope>IDENTIFICATION</scope>
</reference>
<accession>A0A915EMZ6</accession>
<keyword evidence="2" id="KW-1185">Reference proteome</keyword>
<name>A0A915EMZ6_9BILA</name>
<protein>
    <submittedName>
        <fullName evidence="3">Uncharacterized protein</fullName>
    </submittedName>
</protein>
<dbReference type="AlphaFoldDB" id="A0A915EMZ6"/>
<evidence type="ECO:0000256" key="1">
    <source>
        <dbReference type="SAM" id="MobiDB-lite"/>
    </source>
</evidence>
<dbReference type="Proteomes" id="UP000887574">
    <property type="component" value="Unplaced"/>
</dbReference>
<proteinExistence type="predicted"/>
<feature type="region of interest" description="Disordered" evidence="1">
    <location>
        <begin position="50"/>
        <end position="80"/>
    </location>
</feature>
<feature type="compositionally biased region" description="Acidic residues" evidence="1">
    <location>
        <begin position="61"/>
        <end position="80"/>
    </location>
</feature>